<evidence type="ECO:0000256" key="2">
    <source>
        <dbReference type="ARBA" id="ARBA00022694"/>
    </source>
</evidence>
<evidence type="ECO:0000313" key="5">
    <source>
        <dbReference type="EMBL" id="KAK0385917.1"/>
    </source>
</evidence>
<keyword evidence="2" id="KW-0819">tRNA processing</keyword>
<evidence type="ECO:0000256" key="3">
    <source>
        <dbReference type="SAM" id="MobiDB-lite"/>
    </source>
</evidence>
<proteinExistence type="inferred from homology"/>
<evidence type="ECO:0000259" key="4">
    <source>
        <dbReference type="Pfam" id="PF12928"/>
    </source>
</evidence>
<feature type="compositionally biased region" description="Basic residues" evidence="3">
    <location>
        <begin position="432"/>
        <end position="458"/>
    </location>
</feature>
<protein>
    <recommendedName>
        <fullName evidence="4">tRNA-splicing endonuclease subunit Sen54 N-terminal domain-containing protein</fullName>
    </recommendedName>
</protein>
<dbReference type="InterPro" id="IPR024336">
    <property type="entry name" value="tRNA_splic_suSen54_N"/>
</dbReference>
<feature type="domain" description="tRNA-splicing endonuclease subunit Sen54 N-terminal" evidence="4">
    <location>
        <begin position="81"/>
        <end position="172"/>
    </location>
</feature>
<dbReference type="Pfam" id="PF12928">
    <property type="entry name" value="tRNA_int_end_N2"/>
    <property type="match status" value="1"/>
</dbReference>
<keyword evidence="6" id="KW-1185">Reference proteome</keyword>
<dbReference type="AlphaFoldDB" id="A0AA39GGZ4"/>
<feature type="region of interest" description="Disordered" evidence="3">
    <location>
        <begin position="1"/>
        <end position="31"/>
    </location>
</feature>
<evidence type="ECO:0000256" key="1">
    <source>
        <dbReference type="ARBA" id="ARBA00005736"/>
    </source>
</evidence>
<name>A0AA39GGZ4_SARSR</name>
<dbReference type="EMBL" id="JAPDFR010000006">
    <property type="protein sequence ID" value="KAK0385917.1"/>
    <property type="molecule type" value="Genomic_DNA"/>
</dbReference>
<dbReference type="PANTHER" id="PTHR21027:SF1">
    <property type="entry name" value="TRNA-SPLICING ENDONUCLEASE SUBUNIT SEN54"/>
    <property type="match status" value="1"/>
</dbReference>
<comment type="caution">
    <text evidence="5">The sequence shown here is derived from an EMBL/GenBank/DDBJ whole genome shotgun (WGS) entry which is preliminary data.</text>
</comment>
<accession>A0AA39GGZ4</accession>
<evidence type="ECO:0000313" key="6">
    <source>
        <dbReference type="Proteomes" id="UP001175261"/>
    </source>
</evidence>
<dbReference type="PANTHER" id="PTHR21027">
    <property type="entry name" value="TRNA-SPLICING ENDONUCLEASE SUBUNIT SEN54"/>
    <property type="match status" value="1"/>
</dbReference>
<comment type="similarity">
    <text evidence="1">Belongs to the SEN54 family.</text>
</comment>
<reference evidence="5" key="1">
    <citation type="submission" date="2022-10" db="EMBL/GenBank/DDBJ databases">
        <title>Determination and structural analysis of whole genome sequence of Sarocladium strictum F4-1.</title>
        <authorList>
            <person name="Hu L."/>
            <person name="Jiang Y."/>
        </authorList>
    </citation>
    <scope>NUCLEOTIDE SEQUENCE</scope>
    <source>
        <strain evidence="5">F4-1</strain>
    </source>
</reference>
<organism evidence="5 6">
    <name type="scientific">Sarocladium strictum</name>
    <name type="common">Black bundle disease fungus</name>
    <name type="synonym">Acremonium strictum</name>
    <dbReference type="NCBI Taxonomy" id="5046"/>
    <lineage>
        <taxon>Eukaryota</taxon>
        <taxon>Fungi</taxon>
        <taxon>Dikarya</taxon>
        <taxon>Ascomycota</taxon>
        <taxon>Pezizomycotina</taxon>
        <taxon>Sordariomycetes</taxon>
        <taxon>Hypocreomycetidae</taxon>
        <taxon>Hypocreales</taxon>
        <taxon>Sarocladiaceae</taxon>
        <taxon>Sarocladium</taxon>
    </lineage>
</organism>
<dbReference type="GO" id="GO:0000214">
    <property type="term" value="C:tRNA-intron endonuclease complex"/>
    <property type="evidence" value="ECO:0007669"/>
    <property type="project" value="TreeGrafter"/>
</dbReference>
<dbReference type="GO" id="GO:0000379">
    <property type="term" value="P:tRNA-type intron splice site recognition and cleavage"/>
    <property type="evidence" value="ECO:0007669"/>
    <property type="project" value="TreeGrafter"/>
</dbReference>
<gene>
    <name evidence="5" type="ORF">NLU13_7092</name>
</gene>
<feature type="region of interest" description="Disordered" evidence="3">
    <location>
        <begin position="426"/>
        <end position="458"/>
    </location>
</feature>
<dbReference type="Proteomes" id="UP001175261">
    <property type="component" value="Unassembled WGS sequence"/>
</dbReference>
<sequence>MGFDDDDAPNAAPPVPIGEDGAPTGEDAMEEGMPDYKLFNSLFNKKNVSSKTIRKGEKDFESHGTMAQDNTLEASRQAMEDVLSYTRIHREETWVRGWLFPDTCADWPGDDAQAKLSMRERVVVVEHEKGAWTRDAGRVMPGNRQEPGVGRLWLLPEEALYLVERGTLDLWWPTKSLEELLPAVGSDSDVKPPGPDDYESGLPLSLEAAYSMLIGEEGDRSKVSLPKYQVYTHLKRAGFSILRAPSSSLQDNSATPTTPIWQWLFALLSRESPIQHEPSGPLVKPGLYRAYAPIYRRLAIIPRHKPSPTPPTPTEPEEPFRVFYHIWKPSPTPFSKKNPPAPDFRIAVSDTLNSFVPSLDEITKLLDSQPYEPPPESMQANGKLYQRLKHGHRNVLVAVVDSGLVNFIRFGEGAFGEEELFRRFDIQGGQRGGKKGGRGGGRGRGRGRGRGGRGRGRA</sequence>
<dbReference type="InterPro" id="IPR024337">
    <property type="entry name" value="tRNA_splic_suSen54"/>
</dbReference>